<dbReference type="PROSITE" id="PS01124">
    <property type="entry name" value="HTH_ARAC_FAMILY_2"/>
    <property type="match status" value="1"/>
</dbReference>
<dbReference type="InterPro" id="IPR018060">
    <property type="entry name" value="HTH_AraC"/>
</dbReference>
<reference evidence="4 5" key="1">
    <citation type="journal article" date="2014" name="Genome Announc.">
        <title>Genome Sequence of Gammaproteobacterial Pseudohaliea rubra Type Strain DSM 19751, Isolated from Coastal Seawater of the Mediterranean Sea.</title>
        <authorList>
            <person name="Spring S."/>
            <person name="Fiebig A."/>
            <person name="Riedel T."/>
            <person name="Goker M."/>
            <person name="Klenk H.P."/>
        </authorList>
    </citation>
    <scope>NUCLEOTIDE SEQUENCE [LARGE SCALE GENOMIC DNA]</scope>
    <source>
        <strain evidence="4 5">DSM 19751</strain>
    </source>
</reference>
<evidence type="ECO:0000256" key="2">
    <source>
        <dbReference type="ARBA" id="ARBA00023163"/>
    </source>
</evidence>
<protein>
    <submittedName>
        <fullName evidence="4">Transcriptional regulator, AraC family</fullName>
    </submittedName>
</protein>
<dbReference type="Gene3D" id="1.10.10.60">
    <property type="entry name" value="Homeodomain-like"/>
    <property type="match status" value="2"/>
</dbReference>
<dbReference type="HOGENOM" id="CLU_000445_59_0_6"/>
<dbReference type="Pfam" id="PF01965">
    <property type="entry name" value="DJ-1_PfpI"/>
    <property type="match status" value="1"/>
</dbReference>
<dbReference type="GO" id="GO:0043565">
    <property type="term" value="F:sequence-specific DNA binding"/>
    <property type="evidence" value="ECO:0007669"/>
    <property type="project" value="InterPro"/>
</dbReference>
<dbReference type="Gene3D" id="3.40.50.880">
    <property type="match status" value="1"/>
</dbReference>
<feature type="domain" description="HTH araC/xylS-type" evidence="3">
    <location>
        <begin position="226"/>
        <end position="324"/>
    </location>
</feature>
<dbReference type="Pfam" id="PF12833">
    <property type="entry name" value="HTH_18"/>
    <property type="match status" value="1"/>
</dbReference>
<dbReference type="PANTHER" id="PTHR43130">
    <property type="entry name" value="ARAC-FAMILY TRANSCRIPTIONAL REGULATOR"/>
    <property type="match status" value="1"/>
</dbReference>
<keyword evidence="2" id="KW-0804">Transcription</keyword>
<dbReference type="InterPro" id="IPR029062">
    <property type="entry name" value="Class_I_gatase-like"/>
</dbReference>
<dbReference type="AlphaFoldDB" id="A0A095XZF3"/>
<dbReference type="SMART" id="SM00342">
    <property type="entry name" value="HTH_ARAC"/>
    <property type="match status" value="1"/>
</dbReference>
<dbReference type="OrthoDB" id="9803764at2"/>
<dbReference type="PATRIC" id="fig|1265313.6.peg.333"/>
<keyword evidence="1" id="KW-0805">Transcription regulation</keyword>
<dbReference type="eggNOG" id="COG4977">
    <property type="taxonomic scope" value="Bacteria"/>
</dbReference>
<sequence length="335" mass="36610">MTTSNYRAVALLYPDALATSITLPMEILHAAAQRARSGGRHTPGCNFHLAGAAGSGQVRLGTGLTLSASAGLGALPPPDLLLLPAVWRSPRRTRRLCEPLHGELRRLAAAGTRLCSVGTASRVLADAGLLDGRSATTHWSDFDRFAADYPTVTLRRRHLITQSGNLYCAGSVNSIADLLVHIVEQWYGPAVARAVESQFSPESRQTFMSAAFLEDSRTSHADERVLDAQLYLQENLAERHSLSALARRAGLAPRSFGRRFRRATGTTPMAYLLQLRVGEARSLLLHSDLPLGEVAWRCGWQSASRFSEQFRARTGLAPREYRAATRGKRFQAQLP</sequence>
<dbReference type="STRING" id="1265313.HRUBRA_00333"/>
<evidence type="ECO:0000256" key="1">
    <source>
        <dbReference type="ARBA" id="ARBA00023015"/>
    </source>
</evidence>
<accession>A0A095XZF3</accession>
<dbReference type="InterPro" id="IPR009057">
    <property type="entry name" value="Homeodomain-like_sf"/>
</dbReference>
<dbReference type="InterPro" id="IPR052158">
    <property type="entry name" value="INH-QAR"/>
</dbReference>
<dbReference type="RefSeq" id="WP_035514400.1">
    <property type="nucleotide sequence ID" value="NZ_KN234748.1"/>
</dbReference>
<evidence type="ECO:0000313" key="4">
    <source>
        <dbReference type="EMBL" id="KGE05131.1"/>
    </source>
</evidence>
<dbReference type="InterPro" id="IPR002818">
    <property type="entry name" value="DJ-1/PfpI"/>
</dbReference>
<dbReference type="GO" id="GO:0003700">
    <property type="term" value="F:DNA-binding transcription factor activity"/>
    <property type="evidence" value="ECO:0007669"/>
    <property type="project" value="InterPro"/>
</dbReference>
<dbReference type="SUPFAM" id="SSF46689">
    <property type="entry name" value="Homeodomain-like"/>
    <property type="match status" value="2"/>
</dbReference>
<dbReference type="EMBL" id="AUVB01000012">
    <property type="protein sequence ID" value="KGE05131.1"/>
    <property type="molecule type" value="Genomic_DNA"/>
</dbReference>
<organism evidence="4 5">
    <name type="scientific">Pseudohaliea rubra DSM 19751</name>
    <dbReference type="NCBI Taxonomy" id="1265313"/>
    <lineage>
        <taxon>Bacteria</taxon>
        <taxon>Pseudomonadati</taxon>
        <taxon>Pseudomonadota</taxon>
        <taxon>Gammaproteobacteria</taxon>
        <taxon>Cellvibrionales</taxon>
        <taxon>Halieaceae</taxon>
        <taxon>Pseudohaliea</taxon>
    </lineage>
</organism>
<gene>
    <name evidence="4" type="ORF">HRUBRA_00333</name>
</gene>
<dbReference type="SUPFAM" id="SSF52317">
    <property type="entry name" value="Class I glutamine amidotransferase-like"/>
    <property type="match status" value="1"/>
</dbReference>
<evidence type="ECO:0000313" key="5">
    <source>
        <dbReference type="Proteomes" id="UP000029640"/>
    </source>
</evidence>
<dbReference type="PANTHER" id="PTHR43130:SF11">
    <property type="entry name" value="TRANSCRIPTIONAL REGULATORY PROTEIN"/>
    <property type="match status" value="1"/>
</dbReference>
<evidence type="ECO:0000259" key="3">
    <source>
        <dbReference type="PROSITE" id="PS01124"/>
    </source>
</evidence>
<name>A0A095XZF3_9GAMM</name>
<dbReference type="Proteomes" id="UP000029640">
    <property type="component" value="Unassembled WGS sequence"/>
</dbReference>
<keyword evidence="5" id="KW-1185">Reference proteome</keyword>
<comment type="caution">
    <text evidence="4">The sequence shown here is derived from an EMBL/GenBank/DDBJ whole genome shotgun (WGS) entry which is preliminary data.</text>
</comment>
<proteinExistence type="predicted"/>